<feature type="domain" description="C2H2-type" evidence="9">
    <location>
        <begin position="119"/>
        <end position="146"/>
    </location>
</feature>
<gene>
    <name evidence="10" type="ORF">URODEC1_LOCUS51463</name>
</gene>
<proteinExistence type="predicted"/>
<feature type="region of interest" description="Disordered" evidence="8">
    <location>
        <begin position="1"/>
        <end position="107"/>
    </location>
</feature>
<dbReference type="GO" id="GO:0008270">
    <property type="term" value="F:zinc ion binding"/>
    <property type="evidence" value="ECO:0007669"/>
    <property type="project" value="UniProtKB-KW"/>
</dbReference>
<sequence length="474" mass="49412">MDSSASASHSRRRDLDGGDELEEGEYVPGRDESSDTDGSGGGYRLQPRREGDDEELHGGRMRRLEDVIMASGRRLAPPRSPTPSSCESDGTISDDDDNGNPSAADSSVVVSAAGAPARFACHVCGRWFGSPKAVDGHMRVHGNARHVAAVGAGWAATGKRGWTGGKPYSVADDAALNSESTDNSTDIVAVRPLEPVPMAIAMPSTPVTSTRTNLSGEESSSASAEPMQSELATVVTGHNSSTVAVVSNQSAPPAHSAEQARPVHQPATAPPQAHLVQQPLALAPARLGQPPREYSCKLCGKTYATHQGLGGHAAGHRNRQKEAEAAAAAAAEMMMVGPGQDGGAFLAALRRGGRRAAEEPHECSKCHKVFATGVALGGHMRMHYTGPPIVHKKSKRMRCLSPPPPPVSEADLRLALSTLTEERPSPAPAVAVAGRVRLFGIDIGPQVQAPPAPPDEEGSSGTAEGSSSERERQQ</sequence>
<evidence type="ECO:0000256" key="3">
    <source>
        <dbReference type="ARBA" id="ARBA00022771"/>
    </source>
</evidence>
<evidence type="ECO:0000256" key="4">
    <source>
        <dbReference type="ARBA" id="ARBA00022833"/>
    </source>
</evidence>
<feature type="compositionally biased region" description="Basic and acidic residues" evidence="8">
    <location>
        <begin position="47"/>
        <end position="66"/>
    </location>
</feature>
<dbReference type="Pfam" id="PF13912">
    <property type="entry name" value="zf-C2H2_6"/>
    <property type="match status" value="2"/>
</dbReference>
<dbReference type="AlphaFoldDB" id="A0ABC9A5B7"/>
<evidence type="ECO:0000256" key="5">
    <source>
        <dbReference type="ARBA" id="ARBA00023015"/>
    </source>
</evidence>
<keyword evidence="1" id="KW-0479">Metal-binding</keyword>
<feature type="domain" description="C2H2-type" evidence="9">
    <location>
        <begin position="361"/>
        <end position="388"/>
    </location>
</feature>
<keyword evidence="2" id="KW-0677">Repeat</keyword>
<accession>A0ABC9A5B7</accession>
<dbReference type="InterPro" id="IPR036236">
    <property type="entry name" value="Znf_C2H2_sf"/>
</dbReference>
<keyword evidence="5" id="KW-0805">Transcription regulation</keyword>
<evidence type="ECO:0000256" key="8">
    <source>
        <dbReference type="SAM" id="MobiDB-lite"/>
    </source>
</evidence>
<feature type="region of interest" description="Disordered" evidence="8">
    <location>
        <begin position="247"/>
        <end position="270"/>
    </location>
</feature>
<evidence type="ECO:0000313" key="11">
    <source>
        <dbReference type="Proteomes" id="UP001497457"/>
    </source>
</evidence>
<dbReference type="PANTHER" id="PTHR45988">
    <property type="entry name" value="C2H2 TYPE ZINC FINGER TRANSCRIPTION FACTOR FAMILY-RELATED"/>
    <property type="match status" value="1"/>
</dbReference>
<feature type="domain" description="C2H2-type" evidence="9">
    <location>
        <begin position="294"/>
        <end position="321"/>
    </location>
</feature>
<keyword evidence="4" id="KW-0862">Zinc</keyword>
<evidence type="ECO:0000256" key="6">
    <source>
        <dbReference type="ARBA" id="ARBA00023163"/>
    </source>
</evidence>
<evidence type="ECO:0000256" key="1">
    <source>
        <dbReference type="ARBA" id="ARBA00022723"/>
    </source>
</evidence>
<evidence type="ECO:0000313" key="10">
    <source>
        <dbReference type="EMBL" id="CAL4972747.1"/>
    </source>
</evidence>
<keyword evidence="6" id="KW-0804">Transcription</keyword>
<keyword evidence="3 7" id="KW-0863">Zinc-finger</keyword>
<dbReference type="PROSITE" id="PS50157">
    <property type="entry name" value="ZINC_FINGER_C2H2_2"/>
    <property type="match status" value="3"/>
</dbReference>
<feature type="compositionally biased region" description="Low complexity" evidence="8">
    <location>
        <begin position="215"/>
        <end position="230"/>
    </location>
</feature>
<dbReference type="InterPro" id="IPR013087">
    <property type="entry name" value="Znf_C2H2_type"/>
</dbReference>
<feature type="compositionally biased region" description="Polar residues" evidence="8">
    <location>
        <begin position="82"/>
        <end position="91"/>
    </location>
</feature>
<evidence type="ECO:0000259" key="9">
    <source>
        <dbReference type="PROSITE" id="PS50157"/>
    </source>
</evidence>
<protein>
    <recommendedName>
        <fullName evidence="9">C2H2-type domain-containing protein</fullName>
    </recommendedName>
</protein>
<dbReference type="SMART" id="SM00355">
    <property type="entry name" value="ZnF_C2H2"/>
    <property type="match status" value="3"/>
</dbReference>
<keyword evidence="11" id="KW-1185">Reference proteome</keyword>
<dbReference type="Pfam" id="PF13894">
    <property type="entry name" value="zf-C2H2_4"/>
    <property type="match status" value="1"/>
</dbReference>
<dbReference type="PROSITE" id="PS00028">
    <property type="entry name" value="ZINC_FINGER_C2H2_1"/>
    <property type="match status" value="3"/>
</dbReference>
<evidence type="ECO:0000256" key="7">
    <source>
        <dbReference type="PROSITE-ProRule" id="PRU00042"/>
    </source>
</evidence>
<feature type="region of interest" description="Disordered" evidence="8">
    <location>
        <begin position="203"/>
        <end position="232"/>
    </location>
</feature>
<feature type="compositionally biased region" description="Polar residues" evidence="8">
    <location>
        <begin position="205"/>
        <end position="214"/>
    </location>
</feature>
<dbReference type="SUPFAM" id="SSF57667">
    <property type="entry name" value="beta-beta-alpha zinc fingers"/>
    <property type="match status" value="2"/>
</dbReference>
<dbReference type="EMBL" id="OZ075130">
    <property type="protein sequence ID" value="CAL4972747.1"/>
    <property type="molecule type" value="Genomic_DNA"/>
</dbReference>
<feature type="region of interest" description="Disordered" evidence="8">
    <location>
        <begin position="443"/>
        <end position="474"/>
    </location>
</feature>
<dbReference type="PANTHER" id="PTHR45988:SF30">
    <property type="entry name" value="C2H2-TYPE DOMAIN-CONTAINING PROTEIN"/>
    <property type="match status" value="1"/>
</dbReference>
<dbReference type="InterPro" id="IPR044653">
    <property type="entry name" value="AZF1/2/3-like"/>
</dbReference>
<organism evidence="10 11">
    <name type="scientific">Urochloa decumbens</name>
    <dbReference type="NCBI Taxonomy" id="240449"/>
    <lineage>
        <taxon>Eukaryota</taxon>
        <taxon>Viridiplantae</taxon>
        <taxon>Streptophyta</taxon>
        <taxon>Embryophyta</taxon>
        <taxon>Tracheophyta</taxon>
        <taxon>Spermatophyta</taxon>
        <taxon>Magnoliopsida</taxon>
        <taxon>Liliopsida</taxon>
        <taxon>Poales</taxon>
        <taxon>Poaceae</taxon>
        <taxon>PACMAD clade</taxon>
        <taxon>Panicoideae</taxon>
        <taxon>Panicodae</taxon>
        <taxon>Paniceae</taxon>
        <taxon>Melinidinae</taxon>
        <taxon>Urochloa</taxon>
    </lineage>
</organism>
<dbReference type="Gene3D" id="3.30.160.60">
    <property type="entry name" value="Classic Zinc Finger"/>
    <property type="match status" value="1"/>
</dbReference>
<reference evidence="10" key="1">
    <citation type="submission" date="2024-10" db="EMBL/GenBank/DDBJ databases">
        <authorList>
            <person name="Ryan C."/>
        </authorList>
    </citation>
    <scope>NUCLEOTIDE SEQUENCE [LARGE SCALE GENOMIC DNA]</scope>
</reference>
<evidence type="ECO:0000256" key="2">
    <source>
        <dbReference type="ARBA" id="ARBA00022737"/>
    </source>
</evidence>
<name>A0ABC9A5B7_9POAL</name>
<dbReference type="Proteomes" id="UP001497457">
    <property type="component" value="Chromosome 20rd"/>
</dbReference>